<evidence type="ECO:0000256" key="1">
    <source>
        <dbReference type="SAM" id="Phobius"/>
    </source>
</evidence>
<dbReference type="KEGG" id="abm:ABSDF_p20019"/>
<keyword evidence="1" id="KW-0812">Transmembrane</keyword>
<accession>B0VVD1</accession>
<evidence type="ECO:0000313" key="3">
    <source>
        <dbReference type="Proteomes" id="UP000001741"/>
    </source>
</evidence>
<feature type="transmembrane region" description="Helical" evidence="1">
    <location>
        <begin position="65"/>
        <end position="87"/>
    </location>
</feature>
<name>B0VVD1_ACIBS</name>
<evidence type="ECO:0000313" key="2">
    <source>
        <dbReference type="EMBL" id="CAP02961.1"/>
    </source>
</evidence>
<keyword evidence="1" id="KW-1133">Transmembrane helix</keyword>
<reference evidence="2 3" key="1">
    <citation type="journal article" date="2008" name="PLoS ONE">
        <title>Comparative analysis of Acinetobacters: three genomes for three lifestyles.</title>
        <authorList>
            <person name="Vallenet D."/>
            <person name="Nordmann P."/>
            <person name="Barbe V."/>
            <person name="Poirel L."/>
            <person name="Mangenot S."/>
            <person name="Bataille E."/>
            <person name="Dossat C."/>
            <person name="Gas S."/>
            <person name="Kreimeyer A."/>
            <person name="Lenoble P."/>
            <person name="Oztas S."/>
            <person name="Poulain J."/>
            <person name="Segurens B."/>
            <person name="Robert C."/>
            <person name="Abergel C."/>
            <person name="Claverie J.M."/>
            <person name="Raoult D."/>
            <person name="Medigue C."/>
            <person name="Weissenbach J."/>
            <person name="Cruveiller S."/>
        </authorList>
    </citation>
    <scope>NUCLEOTIDE SEQUENCE [LARGE SCALE GENOMIC DNA]</scope>
    <source>
        <strain evidence="2 3">SDF</strain>
        <plasmid evidence="3">p2ABSDF</plasmid>
    </source>
</reference>
<proteinExistence type="predicted"/>
<protein>
    <submittedName>
        <fullName evidence="2">Uncharacterized protein</fullName>
    </submittedName>
</protein>
<gene>
    <name evidence="2" type="ORF">ABSDF_p20019</name>
</gene>
<geneLocation type="plasmid" evidence="2 3">
    <name>p2ABSDF</name>
</geneLocation>
<organism evidence="2 3">
    <name type="scientific">Acinetobacter baumannii (strain SDF)</name>
    <dbReference type="NCBI Taxonomy" id="509170"/>
    <lineage>
        <taxon>Bacteria</taxon>
        <taxon>Pseudomonadati</taxon>
        <taxon>Pseudomonadota</taxon>
        <taxon>Gammaproteobacteria</taxon>
        <taxon>Moraxellales</taxon>
        <taxon>Moraxellaceae</taxon>
        <taxon>Acinetobacter</taxon>
        <taxon>Acinetobacter calcoaceticus/baumannii complex</taxon>
    </lineage>
</organism>
<dbReference type="Proteomes" id="UP000001741">
    <property type="component" value="Plasmid p2ABSDF"/>
</dbReference>
<dbReference type="AlphaFoldDB" id="B0VVD1"/>
<dbReference type="HOGENOM" id="CLU_141443_0_0_6"/>
<keyword evidence="2" id="KW-0614">Plasmid</keyword>
<dbReference type="EMBL" id="CU468232">
    <property type="protein sequence ID" value="CAP02961.1"/>
    <property type="molecule type" value="Genomic_DNA"/>
</dbReference>
<keyword evidence="1" id="KW-0472">Membrane</keyword>
<sequence>MLKNIILELNNALNRSKNSVDAHFSDSLSNAHARLQQSANLLDEKTKVLNQTANRLDRNFDNRFILLYSAIFIGLVAVVVLFLHFFVPSWDEIKQRRELAERYNIEVHMCTVDNKAKPCVRVMKKLCNYGENRDLCVIDPK</sequence>